<feature type="domain" description="Response regulatory" evidence="8">
    <location>
        <begin position="30"/>
        <end position="145"/>
    </location>
</feature>
<dbReference type="Proteomes" id="UP000281594">
    <property type="component" value="Unassembled WGS sequence"/>
</dbReference>
<dbReference type="Pfam" id="PF00486">
    <property type="entry name" value="Trans_reg_C"/>
    <property type="match status" value="1"/>
</dbReference>
<dbReference type="GO" id="GO:0006355">
    <property type="term" value="P:regulation of DNA-templated transcription"/>
    <property type="evidence" value="ECO:0007669"/>
    <property type="project" value="InterPro"/>
</dbReference>
<accession>A0A3L8RGB7</accession>
<gene>
    <name evidence="10" type="ORF">D3C57_109790</name>
</gene>
<dbReference type="STRING" id="1343740.M271_33910"/>
<dbReference type="GO" id="GO:0000976">
    <property type="term" value="F:transcription cis-regulatory region binding"/>
    <property type="evidence" value="ECO:0007669"/>
    <property type="project" value="TreeGrafter"/>
</dbReference>
<organism evidence="10 11">
    <name type="scientific">Streptomyces rapamycinicus (strain ATCC 29253 / DSM 41530 / NRRL 5491 / AYB-994)</name>
    <name type="common">Streptomyces hygroscopicus (strain ATCC 29253)</name>
    <dbReference type="NCBI Taxonomy" id="1343740"/>
    <lineage>
        <taxon>Bacteria</taxon>
        <taxon>Bacillati</taxon>
        <taxon>Actinomycetota</taxon>
        <taxon>Actinomycetes</taxon>
        <taxon>Kitasatosporales</taxon>
        <taxon>Streptomycetaceae</taxon>
        <taxon>Streptomyces</taxon>
        <taxon>Streptomyces violaceusniger group</taxon>
    </lineage>
</organism>
<protein>
    <submittedName>
        <fullName evidence="10">Transcriptional regulator</fullName>
    </submittedName>
</protein>
<evidence type="ECO:0000256" key="3">
    <source>
        <dbReference type="ARBA" id="ARBA00023015"/>
    </source>
</evidence>
<evidence type="ECO:0000259" key="9">
    <source>
        <dbReference type="PROSITE" id="PS51755"/>
    </source>
</evidence>
<dbReference type="FunFam" id="3.40.50.2300:FF:000001">
    <property type="entry name" value="DNA-binding response regulator PhoB"/>
    <property type="match status" value="1"/>
</dbReference>
<name>A0A3L8RGB7_STRRN</name>
<proteinExistence type="predicted"/>
<keyword evidence="5" id="KW-0804">Transcription</keyword>
<feature type="modified residue" description="4-aspartylphosphate" evidence="6">
    <location>
        <position position="79"/>
    </location>
</feature>
<dbReference type="Pfam" id="PF00072">
    <property type="entry name" value="Response_reg"/>
    <property type="match status" value="1"/>
</dbReference>
<dbReference type="PROSITE" id="PS50110">
    <property type="entry name" value="RESPONSE_REGULATORY"/>
    <property type="match status" value="1"/>
</dbReference>
<evidence type="ECO:0000256" key="7">
    <source>
        <dbReference type="PROSITE-ProRule" id="PRU01091"/>
    </source>
</evidence>
<dbReference type="GO" id="GO:0032993">
    <property type="term" value="C:protein-DNA complex"/>
    <property type="evidence" value="ECO:0007669"/>
    <property type="project" value="TreeGrafter"/>
</dbReference>
<dbReference type="CDD" id="cd00383">
    <property type="entry name" value="trans_reg_C"/>
    <property type="match status" value="1"/>
</dbReference>
<dbReference type="InterPro" id="IPR039420">
    <property type="entry name" value="WalR-like"/>
</dbReference>
<evidence type="ECO:0000256" key="6">
    <source>
        <dbReference type="PROSITE-ProRule" id="PRU00169"/>
    </source>
</evidence>
<evidence type="ECO:0000313" key="10">
    <source>
        <dbReference type="EMBL" id="RLV78661.1"/>
    </source>
</evidence>
<keyword evidence="2" id="KW-0902">Two-component regulatory system</keyword>
<evidence type="ECO:0000259" key="8">
    <source>
        <dbReference type="PROSITE" id="PS50110"/>
    </source>
</evidence>
<dbReference type="GO" id="GO:0000156">
    <property type="term" value="F:phosphorelay response regulator activity"/>
    <property type="evidence" value="ECO:0007669"/>
    <property type="project" value="TreeGrafter"/>
</dbReference>
<feature type="domain" description="OmpR/PhoB-type" evidence="9">
    <location>
        <begin position="154"/>
        <end position="252"/>
    </location>
</feature>
<dbReference type="InterPro" id="IPR011006">
    <property type="entry name" value="CheY-like_superfamily"/>
</dbReference>
<evidence type="ECO:0000256" key="5">
    <source>
        <dbReference type="ARBA" id="ARBA00023163"/>
    </source>
</evidence>
<dbReference type="InterPro" id="IPR036388">
    <property type="entry name" value="WH-like_DNA-bd_sf"/>
</dbReference>
<dbReference type="GO" id="GO:0005829">
    <property type="term" value="C:cytosol"/>
    <property type="evidence" value="ECO:0007669"/>
    <property type="project" value="TreeGrafter"/>
</dbReference>
<keyword evidence="1 6" id="KW-0597">Phosphoprotein</keyword>
<dbReference type="EMBL" id="QYCY01000001">
    <property type="protein sequence ID" value="RLV78661.1"/>
    <property type="molecule type" value="Genomic_DNA"/>
</dbReference>
<dbReference type="PANTHER" id="PTHR48111:SF1">
    <property type="entry name" value="TWO-COMPONENT RESPONSE REGULATOR ORR33"/>
    <property type="match status" value="1"/>
</dbReference>
<evidence type="ECO:0000256" key="1">
    <source>
        <dbReference type="ARBA" id="ARBA00022553"/>
    </source>
</evidence>
<keyword evidence="3" id="KW-0805">Transcription regulation</keyword>
<sequence length="256" mass="28442">MPRNGRFTYCHGVYGSVSEKPAPARGNGQRILVVDDESRIAELLSTTLELAGYRVGTAATGGEALDRVGRDRPDLVILDVMLPDLDGFTVCRRLVAADENHPPVLFLTARDSLDSLVTGLGIGGNDYVTKPFRIAEVLARVQALLRTRSRRREEPSPHYADLVLDETTRQARRGRRALELTPAEFRLLRYLLVNAGQVLSKEQIGEHLWVADHRRYGDNAIEKLISRLRHKVDEAGPALIHTRRGFGYWLGGLASG</sequence>
<comment type="caution">
    <text evidence="10">The sequence shown here is derived from an EMBL/GenBank/DDBJ whole genome shotgun (WGS) entry which is preliminary data.</text>
</comment>
<feature type="DNA-binding region" description="OmpR/PhoB-type" evidence="7">
    <location>
        <begin position="154"/>
        <end position="252"/>
    </location>
</feature>
<dbReference type="PROSITE" id="PS51755">
    <property type="entry name" value="OMPR_PHOB"/>
    <property type="match status" value="1"/>
</dbReference>
<dbReference type="InterPro" id="IPR001789">
    <property type="entry name" value="Sig_transdc_resp-reg_receiver"/>
</dbReference>
<dbReference type="Gene3D" id="1.10.10.10">
    <property type="entry name" value="Winged helix-like DNA-binding domain superfamily/Winged helix DNA-binding domain"/>
    <property type="match status" value="1"/>
</dbReference>
<evidence type="ECO:0000256" key="4">
    <source>
        <dbReference type="ARBA" id="ARBA00023125"/>
    </source>
</evidence>
<evidence type="ECO:0000256" key="2">
    <source>
        <dbReference type="ARBA" id="ARBA00023012"/>
    </source>
</evidence>
<evidence type="ECO:0000313" key="11">
    <source>
        <dbReference type="Proteomes" id="UP000281594"/>
    </source>
</evidence>
<dbReference type="SMART" id="SM00448">
    <property type="entry name" value="REC"/>
    <property type="match status" value="1"/>
</dbReference>
<keyword evidence="4 7" id="KW-0238">DNA-binding</keyword>
<dbReference type="Gene3D" id="6.10.250.690">
    <property type="match status" value="1"/>
</dbReference>
<dbReference type="AlphaFoldDB" id="A0A3L8RGB7"/>
<dbReference type="Gene3D" id="3.40.50.2300">
    <property type="match status" value="1"/>
</dbReference>
<dbReference type="PANTHER" id="PTHR48111">
    <property type="entry name" value="REGULATOR OF RPOS"/>
    <property type="match status" value="1"/>
</dbReference>
<reference evidence="10 11" key="1">
    <citation type="journal article" date="2018" name="J. Biol. Chem.">
        <title>Discovery of the actinoplanic acid pathway in Streptomyces rapamycinicus reveals a genetically conserved synergism with rapamycin.</title>
        <authorList>
            <person name="Mrak P."/>
            <person name="Krastel P."/>
            <person name="Pivk Lukancic P."/>
            <person name="Tao J."/>
            <person name="Pistorius D."/>
            <person name="Moore C.M."/>
        </authorList>
    </citation>
    <scope>NUCLEOTIDE SEQUENCE [LARGE SCALE GENOMIC DNA]</scope>
    <source>
        <strain evidence="10 11">NRRL 5491</strain>
    </source>
</reference>
<dbReference type="InterPro" id="IPR001867">
    <property type="entry name" value="OmpR/PhoB-type_DNA-bd"/>
</dbReference>
<dbReference type="SMART" id="SM00862">
    <property type="entry name" value="Trans_reg_C"/>
    <property type="match status" value="1"/>
</dbReference>
<dbReference type="SUPFAM" id="SSF52172">
    <property type="entry name" value="CheY-like"/>
    <property type="match status" value="1"/>
</dbReference>